<dbReference type="GO" id="GO:0016607">
    <property type="term" value="C:nuclear speck"/>
    <property type="evidence" value="ECO:0007669"/>
    <property type="project" value="UniProtKB-ARBA"/>
</dbReference>
<evidence type="ECO:0000256" key="7">
    <source>
        <dbReference type="ARBA" id="ARBA00022833"/>
    </source>
</evidence>
<proteinExistence type="inferred from homology"/>
<keyword evidence="14" id="KW-1185">Reference proteome</keyword>
<dbReference type="InterPro" id="IPR004595">
    <property type="entry name" value="TFIIH_C1-like_dom"/>
</dbReference>
<dbReference type="InterPro" id="IPR013087">
    <property type="entry name" value="Znf_C2H2_type"/>
</dbReference>
<dbReference type="InterPro" id="IPR013083">
    <property type="entry name" value="Znf_RING/FYVE/PHD"/>
</dbReference>
<keyword evidence="11" id="KW-0539">Nucleus</keyword>
<evidence type="ECO:0000256" key="10">
    <source>
        <dbReference type="ARBA" id="ARBA00023204"/>
    </source>
</evidence>
<keyword evidence="10" id="KW-0234">DNA repair</keyword>
<evidence type="ECO:0000256" key="2">
    <source>
        <dbReference type="ARBA" id="ARBA00006092"/>
    </source>
</evidence>
<dbReference type="PROSITE" id="PS00028">
    <property type="entry name" value="ZINC_FINGER_C2H2_1"/>
    <property type="match status" value="1"/>
</dbReference>
<evidence type="ECO:0000256" key="5">
    <source>
        <dbReference type="ARBA" id="ARBA00022763"/>
    </source>
</evidence>
<dbReference type="Pfam" id="PF04056">
    <property type="entry name" value="Ssl1"/>
    <property type="match status" value="1"/>
</dbReference>
<dbReference type="Ensembl" id="ENSBTAT00000040362.5">
    <property type="protein sequence ID" value="ENSBTAP00000040137.5"/>
    <property type="gene ID" value="ENSBTAG00000027983.6"/>
</dbReference>
<keyword evidence="3" id="KW-0597">Phosphoprotein</keyword>
<evidence type="ECO:0000256" key="9">
    <source>
        <dbReference type="ARBA" id="ARBA00023163"/>
    </source>
</evidence>
<dbReference type="SUPFAM" id="SSF57889">
    <property type="entry name" value="Cysteine-rich domain"/>
    <property type="match status" value="1"/>
</dbReference>
<evidence type="ECO:0000256" key="1">
    <source>
        <dbReference type="ARBA" id="ARBA00004123"/>
    </source>
</evidence>
<keyword evidence="9" id="KW-0804">Transcription</keyword>
<keyword evidence="8" id="KW-0805">Transcription regulation</keyword>
<evidence type="ECO:0000256" key="3">
    <source>
        <dbReference type="ARBA" id="ARBA00022553"/>
    </source>
</evidence>
<keyword evidence="4" id="KW-0479">Metal-binding</keyword>
<keyword evidence="7" id="KW-0862">Zinc</keyword>
<dbReference type="GO" id="GO:0006351">
    <property type="term" value="P:DNA-templated transcription"/>
    <property type="evidence" value="ECO:0007669"/>
    <property type="project" value="InterPro"/>
</dbReference>
<dbReference type="GeneTree" id="ENSGT00940000163559"/>
<dbReference type="InterPro" id="IPR002035">
    <property type="entry name" value="VWF_A"/>
</dbReference>
<evidence type="ECO:0000313" key="14">
    <source>
        <dbReference type="Proteomes" id="UP000009136"/>
    </source>
</evidence>
<dbReference type="PANTHER" id="PTHR12695:SF2">
    <property type="entry name" value="GENERAL TRANSCRIPTION FACTOR IIH SUBUNIT 2-RELATED"/>
    <property type="match status" value="1"/>
</dbReference>
<dbReference type="GO" id="GO:0000439">
    <property type="term" value="C:transcription factor TFIIH core complex"/>
    <property type="evidence" value="ECO:0007669"/>
    <property type="project" value="InterPro"/>
</dbReference>
<dbReference type="SUPFAM" id="SSF53300">
    <property type="entry name" value="vWA-like"/>
    <property type="match status" value="1"/>
</dbReference>
<dbReference type="InterPro" id="IPR036465">
    <property type="entry name" value="vWFA_dom_sf"/>
</dbReference>
<name>A0AAF6ZE96_BOVIN</name>
<dbReference type="GO" id="GO:0008270">
    <property type="term" value="F:zinc ion binding"/>
    <property type="evidence" value="ECO:0007669"/>
    <property type="project" value="UniProtKB-KW"/>
</dbReference>
<dbReference type="FunFam" id="3.30.40.10:FF:000282">
    <property type="entry name" value="General transcription factor IIH subunit"/>
    <property type="match status" value="1"/>
</dbReference>
<dbReference type="FunFam" id="3.40.50.410:FF:000015">
    <property type="entry name" value="General transcription factor IIH subunit 2"/>
    <property type="match status" value="1"/>
</dbReference>
<dbReference type="InterPro" id="IPR046349">
    <property type="entry name" value="C1-like_sf"/>
</dbReference>
<dbReference type="InterPro" id="IPR012170">
    <property type="entry name" value="TFIIH_SSL1/p44"/>
</dbReference>
<reference evidence="13" key="3">
    <citation type="submission" date="2025-09" db="UniProtKB">
        <authorList>
            <consortium name="Ensembl"/>
        </authorList>
    </citation>
    <scope>IDENTIFICATION</scope>
    <source>
        <strain evidence="13">Hereford</strain>
    </source>
</reference>
<dbReference type="PROSITE" id="PS50234">
    <property type="entry name" value="VWFA"/>
    <property type="match status" value="1"/>
</dbReference>
<evidence type="ECO:0000259" key="12">
    <source>
        <dbReference type="PROSITE" id="PS50234"/>
    </source>
</evidence>
<protein>
    <submittedName>
        <fullName evidence="13">Ral transcription factor IIH subunit 2</fullName>
    </submittedName>
    <submittedName>
        <fullName evidence="13">Ral transcription factor IIH, polypeptide 2, 44kDa</fullName>
    </submittedName>
</protein>
<dbReference type="Pfam" id="PF07975">
    <property type="entry name" value="C1_4"/>
    <property type="match status" value="1"/>
</dbReference>
<dbReference type="AlphaFoldDB" id="A0AAF6ZE96"/>
<dbReference type="Gene3D" id="3.30.40.10">
    <property type="entry name" value="Zinc/RING finger domain, C3HC4 (zinc finger)"/>
    <property type="match status" value="1"/>
</dbReference>
<evidence type="ECO:0000256" key="4">
    <source>
        <dbReference type="ARBA" id="ARBA00022723"/>
    </source>
</evidence>
<comment type="subcellular location">
    <subcellularLocation>
        <location evidence="1">Nucleus</location>
    </subcellularLocation>
</comment>
<reference evidence="13" key="2">
    <citation type="submission" date="2025-08" db="UniProtKB">
        <authorList>
            <consortium name="Ensembl"/>
        </authorList>
    </citation>
    <scope>IDENTIFICATION</scope>
    <source>
        <strain evidence="13">Hereford</strain>
    </source>
</reference>
<accession>A0AAF6ZE96</accession>
<dbReference type="SMART" id="SM00327">
    <property type="entry name" value="VWA"/>
    <property type="match status" value="1"/>
</dbReference>
<dbReference type="NCBIfam" id="TIGR00622">
    <property type="entry name" value="ssl1"/>
    <property type="match status" value="1"/>
</dbReference>
<feature type="domain" description="VWFA" evidence="12">
    <location>
        <begin position="70"/>
        <end position="246"/>
    </location>
</feature>
<comment type="similarity">
    <text evidence="2">Belongs to the GTF2H2 family.</text>
</comment>
<dbReference type="InterPro" id="IPR007198">
    <property type="entry name" value="Ssl1-like"/>
</dbReference>
<dbReference type="Gene3D" id="3.40.50.410">
    <property type="entry name" value="von Willebrand factor, type A domain"/>
    <property type="match status" value="1"/>
</dbReference>
<reference evidence="13" key="1">
    <citation type="submission" date="2018-03" db="EMBL/GenBank/DDBJ databases">
        <title>ARS-UCD1.2.</title>
        <authorList>
            <person name="Rosen B.D."/>
            <person name="Bickhart D.M."/>
            <person name="Koren S."/>
            <person name="Schnabel R.D."/>
            <person name="Hall R."/>
            <person name="Zimin A."/>
            <person name="Dreischer C."/>
            <person name="Schultheiss S."/>
            <person name="Schroeder S.G."/>
            <person name="Elsik C.G."/>
            <person name="Couldrey C."/>
            <person name="Liu G.E."/>
            <person name="Van Tassell C.P."/>
            <person name="Phillippy A.M."/>
            <person name="Smith T.P.L."/>
            <person name="Medrano J.F."/>
        </authorList>
    </citation>
    <scope>NUCLEOTIDE SEQUENCE [LARGE SCALE GENOMIC DNA]</scope>
    <source>
        <strain evidence="13">Hereford</strain>
    </source>
</reference>
<dbReference type="SMART" id="SM01047">
    <property type="entry name" value="C1_4"/>
    <property type="match status" value="1"/>
</dbReference>
<gene>
    <name evidence="13" type="primary">GTF2H2</name>
</gene>
<evidence type="ECO:0000313" key="13">
    <source>
        <dbReference type="Ensembl" id="ENSBTAP00000040137.5"/>
    </source>
</evidence>
<dbReference type="Proteomes" id="UP000009136">
    <property type="component" value="Chromosome 20"/>
</dbReference>
<organism evidence="13 14">
    <name type="scientific">Bos taurus</name>
    <name type="common">Bovine</name>
    <dbReference type="NCBI Taxonomy" id="9913"/>
    <lineage>
        <taxon>Eukaryota</taxon>
        <taxon>Metazoa</taxon>
        <taxon>Chordata</taxon>
        <taxon>Craniata</taxon>
        <taxon>Vertebrata</taxon>
        <taxon>Euteleostomi</taxon>
        <taxon>Mammalia</taxon>
        <taxon>Eutheria</taxon>
        <taxon>Laurasiatheria</taxon>
        <taxon>Artiodactyla</taxon>
        <taxon>Ruminantia</taxon>
        <taxon>Pecora</taxon>
        <taxon>Bovidae</taxon>
        <taxon>Bovinae</taxon>
        <taxon>Bos</taxon>
    </lineage>
</organism>
<dbReference type="PANTHER" id="PTHR12695">
    <property type="entry name" value="GENERAL TRANSCRIPTION FACTOR IIH SUBUNIT 2"/>
    <property type="match status" value="1"/>
</dbReference>
<evidence type="ECO:0000256" key="11">
    <source>
        <dbReference type="ARBA" id="ARBA00023242"/>
    </source>
</evidence>
<sequence>MTFLQYVRNKMDEEPERTKRWEGGYERTWEILKEDESGSLKATIEDILFKAKRKRVFEHHGQVRLGMMRHLYVVVDGSRTMEDQDLKPNRLTCTLKLLEYFVEEYFDQNPISQIGIIVTKSKRAEKLTELSGNPRKHITSLKKAVDMTCHGEPSLYNSLSMAMQTLKHMPGHTSREVLIIFSSLTTCDPSNIYDLIKSLKAAKIRVSIIGLSAEVRVCTALARETGGTYHVILDESHYKELLTHHVSPPPASSNSECSLIRMGFPQHTIASLSDQDAKPSFSMAHLDSNTEPGLTLGGYFCPQCRAKYCELPVECKICGLTLVSAPHLARSYHHLFPLDAFQEIPLEEHNGERFCYACQGELKDQHVYVCSVCQNVFCVDCDVFVHDSLHCCPGCIHKIPVPSGKRTGHWSHTDVDLNPFHDTAAALVLLVPRLKSMKPGEGLGDLPRKALGLAKLSTELCRPAGGIPGSLLPPCACLSPGRPGAMALPIGQA</sequence>
<keyword evidence="6" id="KW-0863">Zinc-finger</keyword>
<dbReference type="CDD" id="cd01453">
    <property type="entry name" value="vWA_transcription_factor_IIH_type"/>
    <property type="match status" value="1"/>
</dbReference>
<dbReference type="GO" id="GO:0006289">
    <property type="term" value="P:nucleotide-excision repair"/>
    <property type="evidence" value="ECO:0007669"/>
    <property type="project" value="InterPro"/>
</dbReference>
<evidence type="ECO:0000256" key="8">
    <source>
        <dbReference type="ARBA" id="ARBA00023015"/>
    </source>
</evidence>
<keyword evidence="5" id="KW-0227">DNA damage</keyword>
<evidence type="ECO:0000256" key="6">
    <source>
        <dbReference type="ARBA" id="ARBA00022771"/>
    </source>
</evidence>